<dbReference type="InterPro" id="IPR003565">
    <property type="entry name" value="Tetra_PHTase"/>
</dbReference>
<evidence type="ECO:0000256" key="3">
    <source>
        <dbReference type="ARBA" id="ARBA00022741"/>
    </source>
</evidence>
<dbReference type="PROSITE" id="PS51462">
    <property type="entry name" value="NUDIX"/>
    <property type="match status" value="1"/>
</dbReference>
<feature type="domain" description="Nudix hydrolase" evidence="6">
    <location>
        <begin position="2"/>
        <end position="130"/>
    </location>
</feature>
<dbReference type="PANTHER" id="PTHR21340">
    <property type="entry name" value="DIADENOSINE 5,5-P1,P4-TETRAPHOSPHATE PYROPHOSPHOHYDROLASE MUTT"/>
    <property type="match status" value="1"/>
</dbReference>
<name>A0A5D4SIU5_9BACI</name>
<evidence type="ECO:0000256" key="4">
    <source>
        <dbReference type="ARBA" id="ARBA00022801"/>
    </source>
</evidence>
<keyword evidence="3" id="KW-0547">Nucleotide-binding</keyword>
<evidence type="ECO:0000256" key="1">
    <source>
        <dbReference type="ARBA" id="ARBA00005582"/>
    </source>
</evidence>
<evidence type="ECO:0000259" key="6">
    <source>
        <dbReference type="PROSITE" id="PS51462"/>
    </source>
</evidence>
<dbReference type="InterPro" id="IPR051325">
    <property type="entry name" value="Nudix_hydrolase_domain"/>
</dbReference>
<evidence type="ECO:0000313" key="7">
    <source>
        <dbReference type="EMBL" id="TYS62621.1"/>
    </source>
</evidence>
<evidence type="ECO:0000256" key="5">
    <source>
        <dbReference type="ARBA" id="ARBA00032644"/>
    </source>
</evidence>
<dbReference type="Gene3D" id="3.90.79.10">
    <property type="entry name" value="Nucleoside Triphosphate Pyrophosphohydrolase"/>
    <property type="match status" value="1"/>
</dbReference>
<evidence type="ECO:0000256" key="2">
    <source>
        <dbReference type="ARBA" id="ARBA00018911"/>
    </source>
</evidence>
<gene>
    <name evidence="7" type="ORF">FZC76_20530</name>
</gene>
<sequence>MKSERSCGVIIYLDKPDTRYLVVKSKTNGHWGFPKGHLEENETEIDAAIKEVKEETGLEVLIHEDFKTSVEYMISESAIRKEVILFLGTPMSTPVTIQESEIAMYKWATFTDTLNLFEYENQKQSLKQAHEFLNKKLG</sequence>
<dbReference type="EMBL" id="VTEV01000011">
    <property type="protein sequence ID" value="TYS62621.1"/>
    <property type="molecule type" value="Genomic_DNA"/>
</dbReference>
<dbReference type="InterPro" id="IPR000086">
    <property type="entry name" value="NUDIX_hydrolase_dom"/>
</dbReference>
<dbReference type="PANTHER" id="PTHR21340:SF0">
    <property type="entry name" value="BIS(5'-NUCLEOSYL)-TETRAPHOSPHATASE [ASYMMETRICAL]"/>
    <property type="match status" value="1"/>
</dbReference>
<proteinExistence type="inferred from homology"/>
<organism evidence="7 8">
    <name type="scientific">Sutcliffiella horikoshii</name>
    <dbReference type="NCBI Taxonomy" id="79883"/>
    <lineage>
        <taxon>Bacteria</taxon>
        <taxon>Bacillati</taxon>
        <taxon>Bacillota</taxon>
        <taxon>Bacilli</taxon>
        <taxon>Bacillales</taxon>
        <taxon>Bacillaceae</taxon>
        <taxon>Sutcliffiella</taxon>
    </lineage>
</organism>
<dbReference type="GO" id="GO:0006167">
    <property type="term" value="P:AMP biosynthetic process"/>
    <property type="evidence" value="ECO:0007669"/>
    <property type="project" value="TreeGrafter"/>
</dbReference>
<dbReference type="GO" id="GO:0004081">
    <property type="term" value="F:bis(5'-nucleosyl)-tetraphosphatase (asymmetrical) activity"/>
    <property type="evidence" value="ECO:0007669"/>
    <property type="project" value="TreeGrafter"/>
</dbReference>
<dbReference type="GO" id="GO:0006754">
    <property type="term" value="P:ATP biosynthetic process"/>
    <property type="evidence" value="ECO:0007669"/>
    <property type="project" value="TreeGrafter"/>
</dbReference>
<dbReference type="InterPro" id="IPR020476">
    <property type="entry name" value="Nudix_hydrolase"/>
</dbReference>
<dbReference type="RefSeq" id="WP_148990019.1">
    <property type="nucleotide sequence ID" value="NZ_VTEV01000011.1"/>
</dbReference>
<dbReference type="OrthoDB" id="9810648at2"/>
<dbReference type="GO" id="GO:0000166">
    <property type="term" value="F:nucleotide binding"/>
    <property type="evidence" value="ECO:0007669"/>
    <property type="project" value="UniProtKB-KW"/>
</dbReference>
<comment type="caution">
    <text evidence="7">The sequence shown here is derived from an EMBL/GenBank/DDBJ whole genome shotgun (WGS) entry which is preliminary data.</text>
</comment>
<reference evidence="7 8" key="1">
    <citation type="submission" date="2019-08" db="EMBL/GenBank/DDBJ databases">
        <title>Bacillus genomes from the desert of Cuatro Cienegas, Coahuila.</title>
        <authorList>
            <person name="Olmedo-Alvarez G."/>
        </authorList>
    </citation>
    <scope>NUCLEOTIDE SEQUENCE [LARGE SCALE GENOMIC DNA]</scope>
    <source>
        <strain evidence="7 8">CH28_1T</strain>
    </source>
</reference>
<dbReference type="SUPFAM" id="SSF55811">
    <property type="entry name" value="Nudix"/>
    <property type="match status" value="1"/>
</dbReference>
<dbReference type="Pfam" id="PF00293">
    <property type="entry name" value="NUDIX"/>
    <property type="match status" value="1"/>
</dbReference>
<dbReference type="PRINTS" id="PR00502">
    <property type="entry name" value="NUDIXFAMILY"/>
</dbReference>
<protein>
    <recommendedName>
        <fullName evidence="2">Bis(5'-nucleosyl)-tetraphosphatase [asymmetrical]</fullName>
    </recommendedName>
    <alternativeName>
        <fullName evidence="5">Diadenosine 5',5'''-P1,P4-tetraphosphate asymmetrical hydrolase</fullName>
    </alternativeName>
</protein>
<dbReference type="Proteomes" id="UP000322524">
    <property type="component" value="Unassembled WGS sequence"/>
</dbReference>
<accession>A0A5D4SIU5</accession>
<dbReference type="InterPro" id="IPR015797">
    <property type="entry name" value="NUDIX_hydrolase-like_dom_sf"/>
</dbReference>
<dbReference type="CDD" id="cd03428">
    <property type="entry name" value="NUDIX_Ap4A_Nudt2"/>
    <property type="match status" value="1"/>
</dbReference>
<dbReference type="AlphaFoldDB" id="A0A5D4SIU5"/>
<evidence type="ECO:0000313" key="8">
    <source>
        <dbReference type="Proteomes" id="UP000322524"/>
    </source>
</evidence>
<comment type="similarity">
    <text evidence="1">Belongs to the Nudix hydrolase family.</text>
</comment>
<keyword evidence="4" id="KW-0378">Hydrolase</keyword>